<evidence type="ECO:0000313" key="4">
    <source>
        <dbReference type="Proteomes" id="UP000533598"/>
    </source>
</evidence>
<dbReference type="RefSeq" id="WP_185002346.1">
    <property type="nucleotide sequence ID" value="NZ_BAAAUI010000015.1"/>
</dbReference>
<dbReference type="GO" id="GO:0016747">
    <property type="term" value="F:acyltransferase activity, transferring groups other than amino-acyl groups"/>
    <property type="evidence" value="ECO:0007669"/>
    <property type="project" value="InterPro"/>
</dbReference>
<dbReference type="Pfam" id="PF01757">
    <property type="entry name" value="Acyl_transf_3"/>
    <property type="match status" value="1"/>
</dbReference>
<evidence type="ECO:0000256" key="1">
    <source>
        <dbReference type="SAM" id="Phobius"/>
    </source>
</evidence>
<accession>A0A7W7C8P7</accession>
<gene>
    <name evidence="3" type="ORF">HNR67_002648</name>
</gene>
<feature type="transmembrane region" description="Helical" evidence="1">
    <location>
        <begin position="415"/>
        <end position="432"/>
    </location>
</feature>
<evidence type="ECO:0000313" key="3">
    <source>
        <dbReference type="EMBL" id="MBB4676530.1"/>
    </source>
</evidence>
<keyword evidence="4" id="KW-1185">Reference proteome</keyword>
<keyword evidence="1" id="KW-0812">Transmembrane</keyword>
<name>A0A7W7C8P7_9PSEU</name>
<evidence type="ECO:0000259" key="2">
    <source>
        <dbReference type="Pfam" id="PF01757"/>
    </source>
</evidence>
<proteinExistence type="predicted"/>
<feature type="transmembrane region" description="Helical" evidence="1">
    <location>
        <begin position="311"/>
        <end position="336"/>
    </location>
</feature>
<comment type="caution">
    <text evidence="3">The sequence shown here is derived from an EMBL/GenBank/DDBJ whole genome shotgun (WGS) entry which is preliminary data.</text>
</comment>
<feature type="transmembrane region" description="Helical" evidence="1">
    <location>
        <begin position="230"/>
        <end position="250"/>
    </location>
</feature>
<keyword evidence="1" id="KW-0472">Membrane</keyword>
<feature type="transmembrane region" description="Helical" evidence="1">
    <location>
        <begin position="139"/>
        <end position="159"/>
    </location>
</feature>
<protein>
    <recommendedName>
        <fullName evidence="2">Acyltransferase 3 domain-containing protein</fullName>
    </recommendedName>
</protein>
<feature type="transmembrane region" description="Helical" evidence="1">
    <location>
        <begin position="348"/>
        <end position="365"/>
    </location>
</feature>
<feature type="domain" description="Acyltransferase 3" evidence="2">
    <location>
        <begin position="21"/>
        <end position="362"/>
    </location>
</feature>
<dbReference type="Proteomes" id="UP000533598">
    <property type="component" value="Unassembled WGS sequence"/>
</dbReference>
<feature type="transmembrane region" description="Helical" evidence="1">
    <location>
        <begin position="198"/>
        <end position="218"/>
    </location>
</feature>
<reference evidence="3 4" key="1">
    <citation type="submission" date="2020-08" db="EMBL/GenBank/DDBJ databases">
        <title>Sequencing the genomes of 1000 actinobacteria strains.</title>
        <authorList>
            <person name="Klenk H.-P."/>
        </authorList>
    </citation>
    <scope>NUCLEOTIDE SEQUENCE [LARGE SCALE GENOMIC DNA]</scope>
    <source>
        <strain evidence="3 4">DSM 44230</strain>
    </source>
</reference>
<feature type="transmembrane region" description="Helical" evidence="1">
    <location>
        <begin position="59"/>
        <end position="85"/>
    </location>
</feature>
<dbReference type="EMBL" id="JACHMH010000001">
    <property type="protein sequence ID" value="MBB4676530.1"/>
    <property type="molecule type" value="Genomic_DNA"/>
</dbReference>
<organism evidence="3 4">
    <name type="scientific">Crossiella cryophila</name>
    <dbReference type="NCBI Taxonomy" id="43355"/>
    <lineage>
        <taxon>Bacteria</taxon>
        <taxon>Bacillati</taxon>
        <taxon>Actinomycetota</taxon>
        <taxon>Actinomycetes</taxon>
        <taxon>Pseudonocardiales</taxon>
        <taxon>Pseudonocardiaceae</taxon>
        <taxon>Crossiella</taxon>
    </lineage>
</organism>
<feature type="transmembrane region" description="Helical" evidence="1">
    <location>
        <begin position="20"/>
        <end position="39"/>
    </location>
</feature>
<feature type="transmembrane region" description="Helical" evidence="1">
    <location>
        <begin position="385"/>
        <end position="403"/>
    </location>
</feature>
<feature type="transmembrane region" description="Helical" evidence="1">
    <location>
        <begin position="106"/>
        <end position="127"/>
    </location>
</feature>
<feature type="transmembrane region" description="Helical" evidence="1">
    <location>
        <begin position="270"/>
        <end position="290"/>
    </location>
</feature>
<sequence length="441" mass="45963">MNSMGVRGATPVGTGNRNAVVDLVRLTAVGMVVLLHWISPVITVTNGAVKAGIAFSGPVTWVATWFLQVMPLVFIAGGFVNTAGVDATARKGQSAVTFLARRARRLVTPTLPLVGICAALATAGSLLGQPAIAIVGDQAANPLWFLAVYLVVVALAPVMVRLHDRFGLAVPAVLTLAVAAVDTYRFATVGLTGSAGMLGDVSLVLVWVTVHQLGIVLARGGLARFGDRGLLGVAGVAVAGIVALIVFGPYPPAPIGLPDVPVSNLAPPTVLMVLLGIAQVALLARFTPWLERKLDGARTRKLLQRGNSTLMTVYLWHIPAALLVAGVCLLAPELLLPQPGAAWWSSRPMWLLACGLVLFVLVKWLRHFETGERETRRSGPVSAPLIVAGTVAAAFGLHEIFLYGLDLAAQDAAGSWRGVLALGVGAVLLRVAERATSSSAS</sequence>
<feature type="transmembrane region" description="Helical" evidence="1">
    <location>
        <begin position="166"/>
        <end position="186"/>
    </location>
</feature>
<dbReference type="AlphaFoldDB" id="A0A7W7C8P7"/>
<keyword evidence="1" id="KW-1133">Transmembrane helix</keyword>
<dbReference type="InterPro" id="IPR002656">
    <property type="entry name" value="Acyl_transf_3_dom"/>
</dbReference>